<evidence type="ECO:0000256" key="1">
    <source>
        <dbReference type="SAM" id="MobiDB-lite"/>
    </source>
</evidence>
<organism evidence="2 3">
    <name type="scientific">Chryseosolibacter indicus</name>
    <dbReference type="NCBI Taxonomy" id="2782351"/>
    <lineage>
        <taxon>Bacteria</taxon>
        <taxon>Pseudomonadati</taxon>
        <taxon>Bacteroidota</taxon>
        <taxon>Cytophagia</taxon>
        <taxon>Cytophagales</taxon>
        <taxon>Chryseotaleaceae</taxon>
        <taxon>Chryseosolibacter</taxon>
    </lineage>
</organism>
<reference evidence="2 3" key="1">
    <citation type="submission" date="2021-05" db="EMBL/GenBank/DDBJ databases">
        <title>A Polyphasic approach of four new species of the genus Ohtaekwangia: Ohtaekwangia histidinii sp. nov., Ohtaekwangia cretensis sp. nov., Ohtaekwangia indiensis sp. nov., Ohtaekwangia reichenbachii sp. nov. from diverse environment.</title>
        <authorList>
            <person name="Octaviana S."/>
        </authorList>
    </citation>
    <scope>NUCLEOTIDE SEQUENCE [LARGE SCALE GENOMIC DNA]</scope>
    <source>
        <strain evidence="2 3">PWU20</strain>
    </source>
</reference>
<protein>
    <submittedName>
        <fullName evidence="2">DUF1320 family protein</fullName>
    </submittedName>
</protein>
<dbReference type="RefSeq" id="WP_254152917.1">
    <property type="nucleotide sequence ID" value="NZ_JAHESD010000010.1"/>
</dbReference>
<keyword evidence="3" id="KW-1185">Reference proteome</keyword>
<dbReference type="InterPro" id="IPR009752">
    <property type="entry name" value="Phage_Mu_GpJ"/>
</dbReference>
<sequence length="145" mass="16772">MPFLVKDDLKTHLYPEIVEEITRADDTIVERAISSAIAEVKSYLNRYDLFKLFGDAETEPEVFSEHLRNLCIDVASWHLVKLANPNINLELMRSVYSDAIKFLEKVMKGQADPEGWPYKPDDPTTPEDENTSVQWSSNRKRSNHF</sequence>
<proteinExistence type="predicted"/>
<gene>
    <name evidence="2" type="ORF">KK060_06630</name>
</gene>
<evidence type="ECO:0000313" key="2">
    <source>
        <dbReference type="EMBL" id="MBT1702947.1"/>
    </source>
</evidence>
<comment type="caution">
    <text evidence="2">The sequence shown here is derived from an EMBL/GenBank/DDBJ whole genome shotgun (WGS) entry which is preliminary data.</text>
</comment>
<dbReference type="Pfam" id="PF07030">
    <property type="entry name" value="Phage_Mu_Gp36"/>
    <property type="match status" value="1"/>
</dbReference>
<dbReference type="Proteomes" id="UP000772618">
    <property type="component" value="Unassembled WGS sequence"/>
</dbReference>
<feature type="region of interest" description="Disordered" evidence="1">
    <location>
        <begin position="111"/>
        <end position="145"/>
    </location>
</feature>
<name>A0ABS5VNB8_9BACT</name>
<dbReference type="EMBL" id="JAHESD010000010">
    <property type="protein sequence ID" value="MBT1702947.1"/>
    <property type="molecule type" value="Genomic_DNA"/>
</dbReference>
<accession>A0ABS5VNB8</accession>
<evidence type="ECO:0000313" key="3">
    <source>
        <dbReference type="Proteomes" id="UP000772618"/>
    </source>
</evidence>